<feature type="region of interest" description="Disordered" evidence="1">
    <location>
        <begin position="920"/>
        <end position="939"/>
    </location>
</feature>
<feature type="region of interest" description="Disordered" evidence="1">
    <location>
        <begin position="560"/>
        <end position="585"/>
    </location>
</feature>
<protein>
    <recommendedName>
        <fullName evidence="2">PiggyBac transposable element-derived protein domain-containing protein</fullName>
    </recommendedName>
</protein>
<feature type="region of interest" description="Disordered" evidence="1">
    <location>
        <begin position="269"/>
        <end position="291"/>
    </location>
</feature>
<proteinExistence type="predicted"/>
<dbReference type="Pfam" id="PF13843">
    <property type="entry name" value="DDE_Tnp_1_7"/>
    <property type="match status" value="1"/>
</dbReference>
<evidence type="ECO:0000313" key="3">
    <source>
        <dbReference type="EMBL" id="KAF0728087.1"/>
    </source>
</evidence>
<accession>A0A6G0WLB6</accession>
<feature type="compositionally biased region" description="Basic residues" evidence="1">
    <location>
        <begin position="67"/>
        <end position="80"/>
    </location>
</feature>
<dbReference type="PANTHER" id="PTHR46599">
    <property type="entry name" value="PIGGYBAC TRANSPOSABLE ELEMENT-DERIVED PROTEIN 4"/>
    <property type="match status" value="1"/>
</dbReference>
<feature type="region of interest" description="Disordered" evidence="1">
    <location>
        <begin position="60"/>
        <end position="116"/>
    </location>
</feature>
<organism evidence="3 4">
    <name type="scientific">Aphanomyces euteiches</name>
    <dbReference type="NCBI Taxonomy" id="100861"/>
    <lineage>
        <taxon>Eukaryota</taxon>
        <taxon>Sar</taxon>
        <taxon>Stramenopiles</taxon>
        <taxon>Oomycota</taxon>
        <taxon>Saprolegniomycetes</taxon>
        <taxon>Saprolegniales</taxon>
        <taxon>Verrucalvaceae</taxon>
        <taxon>Aphanomyces</taxon>
    </lineage>
</organism>
<evidence type="ECO:0000256" key="1">
    <source>
        <dbReference type="SAM" id="MobiDB-lite"/>
    </source>
</evidence>
<dbReference type="InterPro" id="IPR029526">
    <property type="entry name" value="PGBD"/>
</dbReference>
<name>A0A6G0WLB6_9STRA</name>
<dbReference type="EMBL" id="VJMJ01000181">
    <property type="protein sequence ID" value="KAF0728087.1"/>
    <property type="molecule type" value="Genomic_DNA"/>
</dbReference>
<feature type="compositionally biased region" description="Basic and acidic residues" evidence="1">
    <location>
        <begin position="576"/>
        <end position="585"/>
    </location>
</feature>
<dbReference type="AlphaFoldDB" id="A0A6G0WLB6"/>
<keyword evidence="4" id="KW-1185">Reference proteome</keyword>
<reference evidence="3 4" key="1">
    <citation type="submission" date="2019-07" db="EMBL/GenBank/DDBJ databases">
        <title>Genomics analysis of Aphanomyces spp. identifies a new class of oomycete effector associated with host adaptation.</title>
        <authorList>
            <person name="Gaulin E."/>
        </authorList>
    </citation>
    <scope>NUCLEOTIDE SEQUENCE [LARGE SCALE GENOMIC DNA]</scope>
    <source>
        <strain evidence="3 4">ATCC 201684</strain>
    </source>
</reference>
<dbReference type="Proteomes" id="UP000481153">
    <property type="component" value="Unassembled WGS sequence"/>
</dbReference>
<feature type="compositionally biased region" description="Basic and acidic residues" evidence="1">
    <location>
        <begin position="920"/>
        <end position="929"/>
    </location>
</feature>
<evidence type="ECO:0000313" key="4">
    <source>
        <dbReference type="Proteomes" id="UP000481153"/>
    </source>
</evidence>
<dbReference type="VEuPathDB" id="FungiDB:AeMF1_014513"/>
<dbReference type="PANTHER" id="PTHR46599:SF3">
    <property type="entry name" value="PIGGYBAC TRANSPOSABLE ELEMENT-DERIVED PROTEIN 4"/>
    <property type="match status" value="1"/>
</dbReference>
<gene>
    <name evidence="3" type="ORF">Ae201684_013917</name>
</gene>
<comment type="caution">
    <text evidence="3">The sequence shown here is derived from an EMBL/GenBank/DDBJ whole genome shotgun (WGS) entry which is preliminary data.</text>
</comment>
<dbReference type="VEuPathDB" id="FungiDB:AeMF1_003204"/>
<sequence length="939" mass="107145">MDKCCVCGEDEGPNLRQCGMCISKFHHMCIIEEGKKRGWAEAEEGREVCIQCQASDIRVPEVVPPPARKRGRPKGSKNKAKAQDTEDASTPVKRGRPSNSQLRSGDEASEATAIFTPDHKSIRSETMYRCVSFKPLREVQIHKNDKKLLDFYADCQDFMLSGVVTEVRYVVGSENDPDSDTPGKKSKATTKTMVALYKITWNHTRFQREEPWISARLFYKGVEQFATLKANQRMNAGRSYLQISSFVPDEELHEMTEWNMKFLTDSSFDEENKDDEETKNDMQPVDDGSDDEWSEYVERGWKKHGNYDTTEEIEGLEDVEWICGGHCAGPTHLYEHEDNKDDTPVDESRISDEFKDLFKDPVKGFLAFMPLEFWKTVTLRTNAKALALQVAHSKGYVGGREFKKSFELVEVMKFIGLLIMMSVVQGGEYSLYWSKPSMLFLMPPTENFGRIMAIDRFKQLRACITFNDVVEPADPLWRIRPLINLLKASFKNFVVAGREISVDEACIPCRSSYARALIVYNPKKPLGKYHFRIYTAACATTWYVFAFKIHSKAAGNFDAEADDDADDDGEPAPDDDTAKPRDEVKPSALRQHVIDITKQWEGSHRVINLDNWYSSVQLCLTLLKMGLYCRGTVRSNRAHNPRFGMFDKKQIKSVMRGSSLVSVATSLGIIAVSWLDGTVVNMLSTADATTKSFVHRRIGSQTIQQESSHSSVCTTRASFKQWYKKLGFALIDIAITNLYVLYTICEPVNRRDSHLHFQTKLANQMLFETDWTLFSETQVPMEYSSVPTTQSAKALKKAAAKDKAAAVQRDASLRQPPTLTNTCRATDKQAEVSYGQRMRRYCVVCYYERSKELIKTQWCDVHQVYLCTKAYLQSEQAVPAHLCPYPEWSCWDKFHSFYQPKGLFKKDGKMDRGNELYKMKKQSEKEHKTSSAKKTLVLV</sequence>
<feature type="compositionally biased region" description="Acidic residues" evidence="1">
    <location>
        <begin position="269"/>
        <end position="278"/>
    </location>
</feature>
<feature type="domain" description="PiggyBac transposable element-derived protein" evidence="2">
    <location>
        <begin position="360"/>
        <end position="706"/>
    </location>
</feature>
<feature type="compositionally biased region" description="Acidic residues" evidence="1">
    <location>
        <begin position="560"/>
        <end position="575"/>
    </location>
</feature>
<evidence type="ECO:0000259" key="2">
    <source>
        <dbReference type="Pfam" id="PF13843"/>
    </source>
</evidence>